<dbReference type="InterPro" id="IPR052780">
    <property type="entry name" value="AAA_Catabolism_Regulators"/>
</dbReference>
<dbReference type="InterPro" id="IPR036864">
    <property type="entry name" value="Zn2-C6_fun-type_DNA-bd_sf"/>
</dbReference>
<name>A0A1V6U060_9EURO</name>
<dbReference type="SMART" id="SM00066">
    <property type="entry name" value="GAL4"/>
    <property type="match status" value="1"/>
</dbReference>
<organism evidence="8 9">
    <name type="scientific">Penicillium steckii</name>
    <dbReference type="NCBI Taxonomy" id="303698"/>
    <lineage>
        <taxon>Eukaryota</taxon>
        <taxon>Fungi</taxon>
        <taxon>Dikarya</taxon>
        <taxon>Ascomycota</taxon>
        <taxon>Pezizomycotina</taxon>
        <taxon>Eurotiomycetes</taxon>
        <taxon>Eurotiomycetidae</taxon>
        <taxon>Eurotiales</taxon>
        <taxon>Aspergillaceae</taxon>
        <taxon>Penicillium</taxon>
    </lineage>
</organism>
<evidence type="ECO:0000259" key="7">
    <source>
        <dbReference type="PROSITE" id="PS50048"/>
    </source>
</evidence>
<evidence type="ECO:0000256" key="1">
    <source>
        <dbReference type="ARBA" id="ARBA00022723"/>
    </source>
</evidence>
<dbReference type="AlphaFoldDB" id="A0A1V6U060"/>
<accession>A0A1V6U060</accession>
<evidence type="ECO:0000256" key="6">
    <source>
        <dbReference type="SAM" id="MobiDB-lite"/>
    </source>
</evidence>
<dbReference type="InterPro" id="IPR001138">
    <property type="entry name" value="Zn2Cys6_DnaBD"/>
</dbReference>
<evidence type="ECO:0000256" key="3">
    <source>
        <dbReference type="ARBA" id="ARBA00023125"/>
    </source>
</evidence>
<feature type="domain" description="Zn(2)-C6 fungal-type" evidence="7">
    <location>
        <begin position="12"/>
        <end position="48"/>
    </location>
</feature>
<sequence length="702" mass="78764">MTKSAGRRQYRACVRCRSRKTRCDLQTIGEPGKPPCLKCEREGADCVLADSRRGGDYTRFRQPRKASIPGSRARKHPEVVHPNQDDVSTTSPGNLSVPSTYYRDCPLQDNLQNPSDALLILAHAAGQPREKTQCDGLAEFRGGMVVRDEDRRSKQRVASGREHRSGTTYRDSPLDSLPQSDHRVTYPPLHDGTTSIEIITALIQVYHENYHQFFPIVRKSLLESNYIQNNIQNEPFLITSILVIASKERADFADTHKGLWDYLRQQILGVVLGAASFRQVGCVEGLLLLGEWNLINHGQADDGGGEAAWSILGLAVRLAYRLRLEDSFRSDGTELDHDAERNRLAWTFTYLSDRQISIRMGQAFWCRGPGLAVPVTAEDFPSLRSQSPGDEDLAKWIQAQVELTTLFGNAHDILFPSKARTVELIMRGDYVKYIDDTTRALSAWKFKWRSVSAPRHLRSCLALMQEYLRLYVSAFAFQAVLYRASRLVPDEGLLGKEHTLEFPDSTMASPDARYIYDALDAAESLLTIFIEDFDPEKHLRYIPARFYLYEIHSSVFLFKAHASGAIPPARYPQTSSLINRFLSHLQEITPDESHISTRYSRLLQRLWFRSENSAPESSDIINDSEVPQNPGLFADSGTFDLNGSANVNASHGLSTSSAFGIGGGNLLDDVPLDSLDDFNSLDGFLAMPPVFPYDLSAFFNGK</sequence>
<proteinExistence type="predicted"/>
<dbReference type="CDD" id="cd00067">
    <property type="entry name" value="GAL4"/>
    <property type="match status" value="1"/>
</dbReference>
<dbReference type="OrthoDB" id="5818554at2759"/>
<dbReference type="Gene3D" id="4.10.240.10">
    <property type="entry name" value="Zn(2)-C6 fungal-type DNA-binding domain"/>
    <property type="match status" value="1"/>
</dbReference>
<dbReference type="PANTHER" id="PTHR31644:SF1">
    <property type="entry name" value="ZN(II)2CYS6 TRANSCRIPTION FACTOR (EUROFUNG)"/>
    <property type="match status" value="1"/>
</dbReference>
<dbReference type="Pfam" id="PF04082">
    <property type="entry name" value="Fungal_trans"/>
    <property type="match status" value="1"/>
</dbReference>
<dbReference type="PANTHER" id="PTHR31644">
    <property type="entry name" value="TRANSCRIPTIONAL ACTIVATOR ARO80-RELATED"/>
    <property type="match status" value="1"/>
</dbReference>
<dbReference type="SMART" id="SM00906">
    <property type="entry name" value="Fungal_trans"/>
    <property type="match status" value="1"/>
</dbReference>
<dbReference type="InterPro" id="IPR007219">
    <property type="entry name" value="XnlR_reg_dom"/>
</dbReference>
<dbReference type="PROSITE" id="PS00463">
    <property type="entry name" value="ZN2_CY6_FUNGAL_1"/>
    <property type="match status" value="1"/>
</dbReference>
<keyword evidence="1" id="KW-0479">Metal-binding</keyword>
<evidence type="ECO:0000256" key="2">
    <source>
        <dbReference type="ARBA" id="ARBA00023015"/>
    </source>
</evidence>
<evidence type="ECO:0000256" key="4">
    <source>
        <dbReference type="ARBA" id="ARBA00023163"/>
    </source>
</evidence>
<dbReference type="STRING" id="303698.A0A1V6U060"/>
<protein>
    <recommendedName>
        <fullName evidence="7">Zn(2)-C6 fungal-type domain-containing protein</fullName>
    </recommendedName>
</protein>
<dbReference type="GO" id="GO:0006351">
    <property type="term" value="P:DNA-templated transcription"/>
    <property type="evidence" value="ECO:0007669"/>
    <property type="project" value="InterPro"/>
</dbReference>
<evidence type="ECO:0000313" key="9">
    <source>
        <dbReference type="Proteomes" id="UP000191285"/>
    </source>
</evidence>
<dbReference type="GO" id="GO:0003677">
    <property type="term" value="F:DNA binding"/>
    <property type="evidence" value="ECO:0007669"/>
    <property type="project" value="UniProtKB-KW"/>
</dbReference>
<feature type="region of interest" description="Disordered" evidence="6">
    <location>
        <begin position="148"/>
        <end position="187"/>
    </location>
</feature>
<keyword evidence="9" id="KW-1185">Reference proteome</keyword>
<dbReference type="GO" id="GO:0005634">
    <property type="term" value="C:nucleus"/>
    <property type="evidence" value="ECO:0007669"/>
    <property type="project" value="TreeGrafter"/>
</dbReference>
<dbReference type="SUPFAM" id="SSF57701">
    <property type="entry name" value="Zn2/Cys6 DNA-binding domain"/>
    <property type="match status" value="1"/>
</dbReference>
<dbReference type="EMBL" id="MLKD01000001">
    <property type="protein sequence ID" value="OQE31560.1"/>
    <property type="molecule type" value="Genomic_DNA"/>
</dbReference>
<dbReference type="CDD" id="cd12148">
    <property type="entry name" value="fungal_TF_MHR"/>
    <property type="match status" value="1"/>
</dbReference>
<dbReference type="Pfam" id="PF00172">
    <property type="entry name" value="Zn_clus"/>
    <property type="match status" value="1"/>
</dbReference>
<reference evidence="9" key="1">
    <citation type="journal article" date="2017" name="Nat. Microbiol.">
        <title>Global analysis of biosynthetic gene clusters reveals vast potential of secondary metabolite production in Penicillium species.</title>
        <authorList>
            <person name="Nielsen J.C."/>
            <person name="Grijseels S."/>
            <person name="Prigent S."/>
            <person name="Ji B."/>
            <person name="Dainat J."/>
            <person name="Nielsen K.F."/>
            <person name="Frisvad J.C."/>
            <person name="Workman M."/>
            <person name="Nielsen J."/>
        </authorList>
    </citation>
    <scope>NUCLEOTIDE SEQUENCE [LARGE SCALE GENOMIC DNA]</scope>
    <source>
        <strain evidence="9">IBT 24891</strain>
    </source>
</reference>
<comment type="caution">
    <text evidence="8">The sequence shown here is derived from an EMBL/GenBank/DDBJ whole genome shotgun (WGS) entry which is preliminary data.</text>
</comment>
<dbReference type="GO" id="GO:0000981">
    <property type="term" value="F:DNA-binding transcription factor activity, RNA polymerase II-specific"/>
    <property type="evidence" value="ECO:0007669"/>
    <property type="project" value="InterPro"/>
</dbReference>
<keyword evidence="4" id="KW-0804">Transcription</keyword>
<keyword evidence="2" id="KW-0805">Transcription regulation</keyword>
<evidence type="ECO:0000256" key="5">
    <source>
        <dbReference type="ARBA" id="ARBA00023242"/>
    </source>
</evidence>
<feature type="region of interest" description="Disordered" evidence="6">
    <location>
        <begin position="61"/>
        <end position="93"/>
    </location>
</feature>
<gene>
    <name evidence="8" type="ORF">PENSTE_c001G08953</name>
</gene>
<dbReference type="PROSITE" id="PS50048">
    <property type="entry name" value="ZN2_CY6_FUNGAL_2"/>
    <property type="match status" value="1"/>
</dbReference>
<dbReference type="GO" id="GO:0008270">
    <property type="term" value="F:zinc ion binding"/>
    <property type="evidence" value="ECO:0007669"/>
    <property type="project" value="InterPro"/>
</dbReference>
<evidence type="ECO:0000313" key="8">
    <source>
        <dbReference type="EMBL" id="OQE31560.1"/>
    </source>
</evidence>
<dbReference type="Proteomes" id="UP000191285">
    <property type="component" value="Unassembled WGS sequence"/>
</dbReference>
<keyword evidence="5" id="KW-0539">Nucleus</keyword>
<keyword evidence="3" id="KW-0238">DNA-binding</keyword>